<evidence type="ECO:0000313" key="3">
    <source>
        <dbReference type="Proteomes" id="UP000583556"/>
    </source>
</evidence>
<dbReference type="SUPFAM" id="SSF53474">
    <property type="entry name" value="alpha/beta-Hydrolases"/>
    <property type="match status" value="1"/>
</dbReference>
<dbReference type="Gene3D" id="3.40.50.1820">
    <property type="entry name" value="alpha/beta hydrolase"/>
    <property type="match status" value="1"/>
</dbReference>
<feature type="domain" description="AB hydrolase-1" evidence="1">
    <location>
        <begin position="136"/>
        <end position="193"/>
    </location>
</feature>
<evidence type="ECO:0000313" key="2">
    <source>
        <dbReference type="EMBL" id="NML93901.1"/>
    </source>
</evidence>
<accession>A0A7Y0BQ56</accession>
<keyword evidence="2" id="KW-0378">Hydrolase</keyword>
<protein>
    <submittedName>
        <fullName evidence="2">Alpha/beta hydrolase</fullName>
    </submittedName>
</protein>
<dbReference type="InterPro" id="IPR000073">
    <property type="entry name" value="AB_hydrolase_1"/>
</dbReference>
<dbReference type="GO" id="GO:0016787">
    <property type="term" value="F:hydrolase activity"/>
    <property type="evidence" value="ECO:0007669"/>
    <property type="project" value="UniProtKB-KW"/>
</dbReference>
<dbReference type="Proteomes" id="UP000583556">
    <property type="component" value="Unassembled WGS sequence"/>
</dbReference>
<dbReference type="Pfam" id="PF00561">
    <property type="entry name" value="Abhydrolase_1"/>
    <property type="match status" value="1"/>
</dbReference>
<sequence>MASAQQQTLSRKTAFDWHALGERLTAFREEAARRSALAFEPRPTAARGPHMARLLAELRTPVELWQAHRAARRHVEPVPGPGSDAAAPSRPVMLLPGFGTHPVRMKSLRVALEAAGHRVSDWGLGFNFGPTEEGFERLAERVVTMARKEGEPLVLVGWSLGGLFAREIAHRHPEAVAMVVTMGSPFSGDRRANNAWRAYQAIAGHSVDAPPVGHAFAAKPPVPTVALWSARDGIVAPRSACGRKGERDRAIALRCTHLGFAGHPDVARTLLALLADLHGAAA</sequence>
<dbReference type="InterPro" id="IPR029058">
    <property type="entry name" value="AB_hydrolase_fold"/>
</dbReference>
<proteinExistence type="predicted"/>
<dbReference type="AlphaFoldDB" id="A0A7Y0BQ56"/>
<evidence type="ECO:0000259" key="1">
    <source>
        <dbReference type="Pfam" id="PF00561"/>
    </source>
</evidence>
<comment type="caution">
    <text evidence="2">The sequence shown here is derived from an EMBL/GenBank/DDBJ whole genome shotgun (WGS) entry which is preliminary data.</text>
</comment>
<organism evidence="2 3">
    <name type="scientific">Novosphingobium olei</name>
    <dbReference type="NCBI Taxonomy" id="2728851"/>
    <lineage>
        <taxon>Bacteria</taxon>
        <taxon>Pseudomonadati</taxon>
        <taxon>Pseudomonadota</taxon>
        <taxon>Alphaproteobacteria</taxon>
        <taxon>Sphingomonadales</taxon>
        <taxon>Sphingomonadaceae</taxon>
        <taxon>Novosphingobium</taxon>
    </lineage>
</organism>
<dbReference type="EMBL" id="JABBGM010000003">
    <property type="protein sequence ID" value="NML93901.1"/>
    <property type="molecule type" value="Genomic_DNA"/>
</dbReference>
<reference evidence="2 3" key="1">
    <citation type="submission" date="2020-04" db="EMBL/GenBank/DDBJ databases">
        <title>Novosphingobium sp. TW-4 isolated from soil.</title>
        <authorList>
            <person name="Dahal R.H."/>
            <person name="Chaudhary D.K."/>
        </authorList>
    </citation>
    <scope>NUCLEOTIDE SEQUENCE [LARGE SCALE GENOMIC DNA]</scope>
    <source>
        <strain evidence="2 3">TW-4</strain>
    </source>
</reference>
<dbReference type="RefSeq" id="WP_169493160.1">
    <property type="nucleotide sequence ID" value="NZ_JABBGM010000003.1"/>
</dbReference>
<keyword evidence="3" id="KW-1185">Reference proteome</keyword>
<name>A0A7Y0BQ56_9SPHN</name>
<gene>
    <name evidence="2" type="ORF">HHL27_09495</name>
</gene>